<organism evidence="1 2">
    <name type="scientific">Nanoarchaeum equitans (strain Kin4-M)</name>
    <dbReference type="NCBI Taxonomy" id="228908"/>
    <lineage>
        <taxon>Archaea</taxon>
        <taxon>Nanobdellota</taxon>
        <taxon>Candidatus Nanoarchaeia</taxon>
        <taxon>Nanoarchaeales</taxon>
        <taxon>Nanoarchaeaceae</taxon>
        <taxon>Nanoarchaeum</taxon>
    </lineage>
</organism>
<reference evidence="1 2" key="1">
    <citation type="journal article" date="2003" name="Proc. Natl. Acad. Sci. U.S.A.">
        <title>The genome of Nanoarchaeum equitans: insights into early archaeal evolution and derived parasitism.</title>
        <authorList>
            <person name="Waters E."/>
            <person name="Hohn M.J."/>
            <person name="Ahel I."/>
            <person name="Graham D.E."/>
            <person name="Adams M.D."/>
            <person name="Barnstead M."/>
            <person name="Beeson K.Y."/>
            <person name="Bibbs L."/>
            <person name="Bolanos R."/>
            <person name="Keller M."/>
            <person name="Kretz K."/>
            <person name="Lin X."/>
            <person name="Mathur E."/>
            <person name="Ni J."/>
            <person name="Podar M."/>
            <person name="Richardson T."/>
            <person name="Sutton G.G."/>
            <person name="Simon M."/>
            <person name="Soll D."/>
            <person name="Stetter K.O."/>
            <person name="Short J.M."/>
            <person name="Noordewier M."/>
        </authorList>
    </citation>
    <scope>NUCLEOTIDE SEQUENCE [LARGE SCALE GENOMIC DNA]</scope>
    <source>
        <strain evidence="1 2">Kin4-M</strain>
    </source>
</reference>
<dbReference type="STRING" id="228908.NEQ300"/>
<dbReference type="HOGENOM" id="CLU_311839_0_0_2"/>
<dbReference type="PATRIC" id="fig|228908.8.peg.306"/>
<dbReference type="AlphaFoldDB" id="Q74MU7"/>
<gene>
    <name evidence="1" type="ordered locus">NEQ300</name>
</gene>
<protein>
    <submittedName>
        <fullName evidence="1">NEQ300</fullName>
    </submittedName>
</protein>
<proteinExistence type="predicted"/>
<evidence type="ECO:0000313" key="2">
    <source>
        <dbReference type="Proteomes" id="UP000000578"/>
    </source>
</evidence>
<name>Q74MU7_NANEQ</name>
<dbReference type="KEGG" id="neq:NEQ300"/>
<dbReference type="EMBL" id="AE017199">
    <property type="protein sequence ID" value="AAR39148.1"/>
    <property type="molecule type" value="Genomic_DNA"/>
</dbReference>
<sequence>MKTLAKAQVVLASGMLLAGAVAQNDQTQNNTETLKSFVNKMVQDLSKVRIVISDAPTVEEAMAATDVALVLYYKAVEVSKQEKEVTYEVKSKKVVVEYPKTVSENEVPLYKATEKIELGEGLTGGGVYSISNELVFKDGKIKDKDNVEYYYTVRFKPSSNAIVVFKDKQDTEEEDPTVLIDGGSNEFYTIEVTFTPSLPSDTDTLEDKELNQKAMEIAGKKFYISEVGDKKIVLREASNVVTLNVGESYEFEGKKVELVDVVKQGDEYYAVIKVGDDQETIKVNDEEKVGGVDVKVLGAWVSETQEGKAYAKVILGGKKIELQEGNKVKVGGEDIDNTEVIKAGPSGFKIKVYVNKDDTTKNYLENGKELVDPVFGTFKLVFKPVDLVAGKEKVKVYASGEDAYIKLPLVEGEKTFKIVDGIDDSNNLVINEDWYVSIGESPDANSFNKLLTVLGGVSGDLRVNIYYKDSNGVKKPYFVVSLPTSRETYVYQVNSVTVDNDNNIAKVELKDVVTGNTFTVNVDLNTGYTTLTIGGVDFELHVSTDSSKTVVYLDKVVVIPSLLFYTKDGHKVYIWKKDSNVYTIVSEFQGNDVYTFAGEVELYPDTNDKKVAVSFPRQDQNLKLEGLEPFILVKAEWGNDVAYNTSNGDNTVTANLTIVDVLHWYEKSLNNVQLTVTAQSGNDTAQGYVYYNTSDGLSFKITVTATLPDNPDDNASENVVNDGATLNVKVTEEDSVLNDKMVRNFVSLEDNEFKGLDQWGTYIHGDEEKDGDGYVEFYVPNEKVWYDIRVAKTGETKEEYQTMELTPGEKIDNTQYKVKDVQADVEINPTKYYEYKVKPVYGLVVADVEAVSGCQVAGAEYAIAIGTPTDNMLVANCVKEELMPGQALVKLLADKKVVVMTGKTPALAAKAAEEFAKKVMNDEVPEKAEMVVTQEGTVASQ</sequence>
<dbReference type="Proteomes" id="UP000000578">
    <property type="component" value="Chromosome"/>
</dbReference>
<evidence type="ECO:0000313" key="1">
    <source>
        <dbReference type="EMBL" id="AAR39148.1"/>
    </source>
</evidence>
<accession>Q74MU7</accession>
<dbReference type="BioCyc" id="NEQU228908:GJB6-320-MONOMER"/>
<keyword evidence="2" id="KW-1185">Reference proteome</keyword>
<dbReference type="EnsemblBacteria" id="AAR39148">
    <property type="protein sequence ID" value="AAR39148"/>
    <property type="gene ID" value="NEQ300"/>
</dbReference>